<protein>
    <submittedName>
        <fullName evidence="2">Uncharacterized protein</fullName>
    </submittedName>
</protein>
<evidence type="ECO:0000313" key="2">
    <source>
        <dbReference type="EMBL" id="WDG12036.1"/>
    </source>
</evidence>
<reference evidence="2" key="1">
    <citation type="submission" date="2023-02" db="EMBL/GenBank/DDBJ databases">
        <title>Isolation, identification, and genome analysis of Vibrio campbellii in the Penaeus vannamei larvae stage.</title>
        <authorList>
            <person name="Huang T."/>
            <person name="Zhang B."/>
        </authorList>
    </citation>
    <scope>NUCLEOTIDE SEQUENCE</scope>
    <source>
        <strain evidence="2">20220413_1</strain>
        <plasmid evidence="2">p_1</plasmid>
    </source>
</reference>
<feature type="chain" id="PRO_5042926975" evidence="1">
    <location>
        <begin position="21"/>
        <end position="106"/>
    </location>
</feature>
<sequence>MMKTLMCVLSLCFFSFIAEAGANYQAGKIIDLTATSDGLMIKMDEGLPDNCEGTSHGWMLVKKEGTAIISVVLATWMAERAMGTVYTSGRENGVGYCRVNQFDPQN</sequence>
<proteinExistence type="predicted"/>
<keyword evidence="2" id="KW-0614">Plasmid</keyword>
<name>A0AAQ3B4A0_9VIBR</name>
<dbReference type="EMBL" id="CP117990">
    <property type="protein sequence ID" value="WDG12036.1"/>
    <property type="molecule type" value="Genomic_DNA"/>
</dbReference>
<geneLocation type="plasmid" evidence="2 3">
    <name>p_1</name>
</geneLocation>
<evidence type="ECO:0000313" key="3">
    <source>
        <dbReference type="Proteomes" id="UP001219537"/>
    </source>
</evidence>
<dbReference type="Proteomes" id="UP001219537">
    <property type="component" value="Plasmid p_1"/>
</dbReference>
<feature type="signal peptide" evidence="1">
    <location>
        <begin position="1"/>
        <end position="20"/>
    </location>
</feature>
<keyword evidence="1" id="KW-0732">Signal</keyword>
<accession>A0AAQ3B4A0</accession>
<dbReference type="RefSeq" id="WP_274292248.1">
    <property type="nucleotide sequence ID" value="NZ_CP117990.1"/>
</dbReference>
<organism evidence="2 3">
    <name type="scientific">Vibrio campbellii</name>
    <dbReference type="NCBI Taxonomy" id="680"/>
    <lineage>
        <taxon>Bacteria</taxon>
        <taxon>Pseudomonadati</taxon>
        <taxon>Pseudomonadota</taxon>
        <taxon>Gammaproteobacteria</taxon>
        <taxon>Vibrionales</taxon>
        <taxon>Vibrionaceae</taxon>
        <taxon>Vibrio</taxon>
    </lineage>
</organism>
<dbReference type="AlphaFoldDB" id="A0AAQ3B4A0"/>
<evidence type="ECO:0000256" key="1">
    <source>
        <dbReference type="SAM" id="SignalP"/>
    </source>
</evidence>
<gene>
    <name evidence="2" type="ORF">PUN50_26830</name>
</gene>